<comment type="caution">
    <text evidence="2">The sequence shown here is derived from an EMBL/GenBank/DDBJ whole genome shotgun (WGS) entry which is preliminary data.</text>
</comment>
<gene>
    <name evidence="2" type="ORF">BACWE_25640</name>
</gene>
<evidence type="ECO:0000313" key="3">
    <source>
        <dbReference type="Proteomes" id="UP000236165"/>
    </source>
</evidence>
<dbReference type="EMBL" id="MKZQ01000028">
    <property type="protein sequence ID" value="PJN70636.1"/>
    <property type="molecule type" value="Genomic_DNA"/>
</dbReference>
<dbReference type="AlphaFoldDB" id="A0AAP8H071"/>
<sequence>MSINQNELSWGEQRALEEEKQRLEELKQERQRLYNIWDGIKRRTSDTESERYGARGIELCKEWQTFEPFYKWAIENGHDESLTLDRIDFNDDYSPENCRWANARLQANNKSNNYFIPYKGESVPVVYIHEHFNIPIDTLRLLGSINMDFEDAWIILNYNYGRFYGELFNFLQISMGKTTSNNYLTEQMLNASLIIDKILNGEQIKPNYVDFHYLFAHYCKNSTPFDWKDVFSLFETFEIAYHSLKEIDFNMDLPDIDFFSNDTIESVSNKVKLNKNGFVEVSNESLHVHHISFPKEHVPQMRAKPKSVFVYLSQFHSTDDITGIKYNFIGRFNIGNSKQLSDKGVYKSLRNKALKQVTLKDFKNILQKCDNINNKIHGLYYLGDGDNVKEELLDVIQSLSDTNFVKRLVNTSKDKEKIDCYVIY</sequence>
<reference evidence="2 3" key="1">
    <citation type="submission" date="2016-10" db="EMBL/GenBank/DDBJ databases">
        <title>Genome Sequence of Bacillus weihenstephanensis GM6LP.</title>
        <authorList>
            <person name="Poehlein A."/>
            <person name="Wemheuer F."/>
            <person name="Hollensteiner J."/>
            <person name="Wemheuer B."/>
        </authorList>
    </citation>
    <scope>NUCLEOTIDE SEQUENCE [LARGE SCALE GENOMIC DNA]</scope>
    <source>
        <strain evidence="2 3">GM6LP</strain>
    </source>
</reference>
<name>A0AAP8H071_BACMY</name>
<organism evidence="2 3">
    <name type="scientific">Bacillus mycoides</name>
    <dbReference type="NCBI Taxonomy" id="1405"/>
    <lineage>
        <taxon>Bacteria</taxon>
        <taxon>Bacillati</taxon>
        <taxon>Bacillota</taxon>
        <taxon>Bacilli</taxon>
        <taxon>Bacillales</taxon>
        <taxon>Bacillaceae</taxon>
        <taxon>Bacillus</taxon>
        <taxon>Bacillus cereus group</taxon>
    </lineage>
</organism>
<keyword evidence="1" id="KW-0175">Coiled coil</keyword>
<feature type="coiled-coil region" evidence="1">
    <location>
        <begin position="9"/>
        <end position="36"/>
    </location>
</feature>
<accession>A0AAP8H071</accession>
<protein>
    <submittedName>
        <fullName evidence="2">Uncharacterized protein</fullName>
    </submittedName>
</protein>
<evidence type="ECO:0000256" key="1">
    <source>
        <dbReference type="SAM" id="Coils"/>
    </source>
</evidence>
<dbReference type="RefSeq" id="WP_233206296.1">
    <property type="nucleotide sequence ID" value="NZ_MKZP01000045.1"/>
</dbReference>
<evidence type="ECO:0000313" key="2">
    <source>
        <dbReference type="EMBL" id="PJN70636.1"/>
    </source>
</evidence>
<dbReference type="Proteomes" id="UP000236165">
    <property type="component" value="Unassembled WGS sequence"/>
</dbReference>
<proteinExistence type="predicted"/>